<accession>A0A4Y2CF77</accession>
<reference evidence="1 2" key="1">
    <citation type="journal article" date="2019" name="Sci. Rep.">
        <title>Orb-weaving spider Araneus ventricosus genome elucidates the spidroin gene catalogue.</title>
        <authorList>
            <person name="Kono N."/>
            <person name="Nakamura H."/>
            <person name="Ohtoshi R."/>
            <person name="Moran D.A.P."/>
            <person name="Shinohara A."/>
            <person name="Yoshida Y."/>
            <person name="Fujiwara M."/>
            <person name="Mori M."/>
            <person name="Tomita M."/>
            <person name="Arakawa K."/>
        </authorList>
    </citation>
    <scope>NUCLEOTIDE SEQUENCE [LARGE SCALE GENOMIC DNA]</scope>
</reference>
<comment type="caution">
    <text evidence="1">The sequence shown here is derived from an EMBL/GenBank/DDBJ whole genome shotgun (WGS) entry which is preliminary data.</text>
</comment>
<evidence type="ECO:0000313" key="2">
    <source>
        <dbReference type="Proteomes" id="UP000499080"/>
    </source>
</evidence>
<proteinExistence type="predicted"/>
<keyword evidence="2" id="KW-1185">Reference proteome</keyword>
<dbReference type="Proteomes" id="UP000499080">
    <property type="component" value="Unassembled WGS sequence"/>
</dbReference>
<sequence>MSVDINFEETVTVTIQQEYFLANGRNRTRLIQLLRQKMTSRGIETRVAKGDADTYIVRCGLEKAISHPSVAIIGEDVDLIMILISLAPAESDIYFMKPGKGKVEAKIFSTRKLQKELSFAQTILLLHAFSGCYTTSAIYRKSKASTVNLFKNQLSQMKSITDIFYNPSSTSDAISQAGERMFLAIYKAPANEHNLNNHRYAAFLKSSTKVESDLSSLPPTKGEAEQHSFIVYLQIQQCLNNQLPPDQWGWAREDDGFSVTTNDPVAPDTILNSLFCLCTTGCGGRCGCRKAGMQCSSVSGTCHGISTNGAPLEGEEFELDREVEKSNEI</sequence>
<name>A0A4Y2CF77_ARAVE</name>
<organism evidence="1 2">
    <name type="scientific">Araneus ventricosus</name>
    <name type="common">Orbweaver spider</name>
    <name type="synonym">Epeira ventricosa</name>
    <dbReference type="NCBI Taxonomy" id="182803"/>
    <lineage>
        <taxon>Eukaryota</taxon>
        <taxon>Metazoa</taxon>
        <taxon>Ecdysozoa</taxon>
        <taxon>Arthropoda</taxon>
        <taxon>Chelicerata</taxon>
        <taxon>Arachnida</taxon>
        <taxon>Araneae</taxon>
        <taxon>Araneomorphae</taxon>
        <taxon>Entelegynae</taxon>
        <taxon>Araneoidea</taxon>
        <taxon>Araneidae</taxon>
        <taxon>Araneus</taxon>
    </lineage>
</organism>
<evidence type="ECO:0008006" key="3">
    <source>
        <dbReference type="Google" id="ProtNLM"/>
    </source>
</evidence>
<dbReference type="EMBL" id="BGPR01000184">
    <property type="protein sequence ID" value="GBM02879.1"/>
    <property type="molecule type" value="Genomic_DNA"/>
</dbReference>
<protein>
    <recommendedName>
        <fullName evidence="3">Tesmin/TSO1-like CXC domain-containing protein</fullName>
    </recommendedName>
</protein>
<dbReference type="OrthoDB" id="6781249at2759"/>
<evidence type="ECO:0000313" key="1">
    <source>
        <dbReference type="EMBL" id="GBM02879.1"/>
    </source>
</evidence>
<dbReference type="AlphaFoldDB" id="A0A4Y2CF77"/>
<gene>
    <name evidence="1" type="ORF">AVEN_52051_1</name>
</gene>